<dbReference type="KEGG" id="amv:ACMV_10070"/>
<evidence type="ECO:0000313" key="1">
    <source>
        <dbReference type="EMBL" id="BAJ80354.1"/>
    </source>
</evidence>
<dbReference type="SUPFAM" id="SSF52467">
    <property type="entry name" value="DHS-like NAD/FAD-binding domain"/>
    <property type="match status" value="1"/>
</dbReference>
<dbReference type="Gene3D" id="3.40.50.1220">
    <property type="entry name" value="TPP-binding domain"/>
    <property type="match status" value="1"/>
</dbReference>
<dbReference type="Proteomes" id="UP000007100">
    <property type="component" value="Chromosome"/>
</dbReference>
<dbReference type="InterPro" id="IPR029035">
    <property type="entry name" value="DHS-like_NAD/FAD-binding_dom"/>
</dbReference>
<protein>
    <submittedName>
        <fullName evidence="1">Uncharacterized protein</fullName>
    </submittedName>
</protein>
<proteinExistence type="predicted"/>
<organism evidence="1 2">
    <name type="scientific">Acidiphilium multivorum (strain DSM 11245 / JCM 8867 / NBRC 100883 / AIU 301)</name>
    <dbReference type="NCBI Taxonomy" id="926570"/>
    <lineage>
        <taxon>Bacteria</taxon>
        <taxon>Pseudomonadati</taxon>
        <taxon>Pseudomonadota</taxon>
        <taxon>Alphaproteobacteria</taxon>
        <taxon>Acetobacterales</taxon>
        <taxon>Acidocellaceae</taxon>
        <taxon>Acidiphilium</taxon>
    </lineage>
</organism>
<gene>
    <name evidence="1" type="ordered locus">ACMV_10070</name>
</gene>
<evidence type="ECO:0000313" key="2">
    <source>
        <dbReference type="Proteomes" id="UP000007100"/>
    </source>
</evidence>
<keyword evidence="2" id="KW-1185">Reference proteome</keyword>
<dbReference type="Pfam" id="PF13289">
    <property type="entry name" value="SIR2_2"/>
    <property type="match status" value="1"/>
</dbReference>
<reference evidence="1 2" key="1">
    <citation type="submission" date="2010-12" db="EMBL/GenBank/DDBJ databases">
        <title>Whole genome sequence of Acidiphilium multivorum AIU301.</title>
        <authorList>
            <person name="Narita-Yamada S."/>
            <person name="Nakamura S."/>
            <person name="Ito N."/>
            <person name="Takarada H."/>
            <person name="Katano Y."/>
            <person name="Nakazawa H."/>
            <person name="Hosoyama A."/>
            <person name="Yamada R."/>
            <person name="Fujita N."/>
        </authorList>
    </citation>
    <scope>NUCLEOTIDE SEQUENCE [LARGE SCALE GENOMIC DNA]</scope>
    <source>
        <strain evidence="2">DSM 11245 / JCM 8867 / AIU301</strain>
    </source>
</reference>
<dbReference type="NCBIfam" id="NF041818">
    <property type="entry name" value="Dsr1"/>
    <property type="match status" value="1"/>
</dbReference>
<sequence length="1281" mass="145411">MGVGNNRIGKVQFITNGPDVPDALLQAHEEGRVVFFCGAGISYPAGLPGFSGLVDRLYQALSITPNLVQQSAIKAGQFDTAIGLLEGDVVGGRGMVRTELATILTPNLSAPNATATHEALLTLAQNREGRTRLITTNFDRLFEEVRAAKSLLFPDFKAPLLPVPKTRWDGLVYLHGLLPITATAGDLDRLVVSSGDFGLAYLTERWAARFVSELFRNFTVCFVGYSINDPVLRYMMDALAADRLLGESPPEMFAFGSYSKSKEVDRASEWKAKNVTPILYREHRHHAYLHKTLRAWANTYRDGVRGKERIVVEYAIARPLASTKQDDFVGRMLWALSDKSGLPAKQFAEFNPVPSLDWLLEAFSDRRFTFGDLLRFDVPPRINVDNELRFSLIRRPAPYDRAPSMALVDGGAAGSQWDNTMFHLARWLLRHLNDPRLVIWIAQHGGHLNNRWALMVENALNEFADREHNGRTVELDEIRSQAPNAIPTPLMRNLWRLLLSDRVKLRSRDSTIYRWLGKLKREGLTATLRLELRDLLSPRVALSKPFPWSVEDGEADEPTRLRQLVDWELVLAGDDVHTALRDLGGEHWISALPNLLQDFQQLLRDALDLLRELGEADDRNDRSHWDLPSIAQHWQNRGFREWVILIEMLRDAWSAVLSGSNGSQATSLALTWFGLPYPTFKRLALFAASQDDRITSSQWVDWLLADGTWWLWSTDTQREVLRLIVLKGRQLGGADQERLEAAILAGPPRKMYREDLDPERWKNLLAHSIWLHLAKLNSSGLVLGDSAAAKLTQLSTTNPEWRLATDERDEFSHWMSGTGDPDFEESRNTDIAPRKRRDLVQWLKKPLPEQRPLYEDKWRDVCRTHFMNSLYALCDLAREGVWPTERWREALQTWSEERMISRSWRYAAPVVGALPDAVIQEIIHAVTWWMEATSKAIDGHEGILLDLCRRVLALPLEADTGITRNGEPIGQPVTEAINHPVGHVTQALINLWLKRGPNDNDLLSPDIAPLLTQICDVQVDRFRHGRVLLASHLIALFRVDRPWTERCLLPLFAWGSSAEARALWEGFLWSPRLYQPLLIAFKPQLLETANHYVELGEHRQQFAAFLTYAALGPTQGYSVEEFRSAIGALPPEGLERSAQALTQALEGAAGQREDYWRNRLLPFWQQIWPKSRELASPRIAESLTRLVIAARDEFPSALDAVQHWLQPVAYPHYVIGLLHKSGLCRQHPACALRLLNIIVSDQQWLSQELGQCLNEIILTAPNLALDTQYLRLQEASRRWGG</sequence>
<dbReference type="HOGENOM" id="CLU_267953_0_0_5"/>
<name>F0J698_ACIMA</name>
<dbReference type="EMBL" id="AP012035">
    <property type="protein sequence ID" value="BAJ80354.1"/>
    <property type="molecule type" value="Genomic_DNA"/>
</dbReference>
<accession>F0J698</accession>